<dbReference type="AlphaFoldDB" id="A0A1C5H484"/>
<dbReference type="OrthoDB" id="3686802at2"/>
<sequence>MPEVMTRTLWEGRRALAGFAAGTALVGAMYAGFYPQVADGAMGQAVQGFSPAMREALRMEDLGSAAGYLGSSVFGIIVPLVAVIWGVGTGARAIAGEEESGHLDLLLAHPVSRTRVVLDRFAALVTGAALIAAAVWVAMLAVRPGAGLDDVGVAEFAAQCLALALLVVVFGTLTLAVGAATGSRGAALGGGAAAVVLAYVTQALAGQLGAGALRHLSPFHHYIGGEPLRNGFQWDGLATMTATALVLLAVAVVTFDRRDLAT</sequence>
<dbReference type="Pfam" id="PF12679">
    <property type="entry name" value="ABC2_membrane_2"/>
    <property type="match status" value="1"/>
</dbReference>
<dbReference type="Proteomes" id="UP000198215">
    <property type="component" value="Chromosome I"/>
</dbReference>
<organism evidence="2 3">
    <name type="scientific">Micromonospora coxensis</name>
    <dbReference type="NCBI Taxonomy" id="356852"/>
    <lineage>
        <taxon>Bacteria</taxon>
        <taxon>Bacillati</taxon>
        <taxon>Actinomycetota</taxon>
        <taxon>Actinomycetes</taxon>
        <taxon>Micromonosporales</taxon>
        <taxon>Micromonosporaceae</taxon>
        <taxon>Micromonospora</taxon>
    </lineage>
</organism>
<protein>
    <submittedName>
        <fullName evidence="2">ABC-2 type transport system permease protein</fullName>
    </submittedName>
</protein>
<evidence type="ECO:0000313" key="3">
    <source>
        <dbReference type="Proteomes" id="UP000198215"/>
    </source>
</evidence>
<keyword evidence="1" id="KW-0812">Transmembrane</keyword>
<accession>A0A1C5H484</accession>
<keyword evidence="3" id="KW-1185">Reference proteome</keyword>
<dbReference type="EMBL" id="LT607753">
    <property type="protein sequence ID" value="SCG40830.1"/>
    <property type="molecule type" value="Genomic_DNA"/>
</dbReference>
<dbReference type="RefSeq" id="WP_088974685.1">
    <property type="nucleotide sequence ID" value="NZ_LT607753.1"/>
</dbReference>
<feature type="transmembrane region" description="Helical" evidence="1">
    <location>
        <begin position="121"/>
        <end position="144"/>
    </location>
</feature>
<feature type="transmembrane region" description="Helical" evidence="1">
    <location>
        <begin position="156"/>
        <end position="180"/>
    </location>
</feature>
<reference evidence="3" key="1">
    <citation type="submission" date="2016-06" db="EMBL/GenBank/DDBJ databases">
        <authorList>
            <person name="Varghese N."/>
            <person name="Submissions Spin"/>
        </authorList>
    </citation>
    <scope>NUCLEOTIDE SEQUENCE [LARGE SCALE GENOMIC DNA]</scope>
    <source>
        <strain evidence="3">DSM 45161</strain>
    </source>
</reference>
<feature type="transmembrane region" description="Helical" evidence="1">
    <location>
        <begin position="236"/>
        <end position="255"/>
    </location>
</feature>
<gene>
    <name evidence="2" type="ORF">GA0070614_0794</name>
</gene>
<keyword evidence="1" id="KW-1133">Transmembrane helix</keyword>
<feature type="transmembrane region" description="Helical" evidence="1">
    <location>
        <begin position="192"/>
        <end position="216"/>
    </location>
</feature>
<evidence type="ECO:0000313" key="2">
    <source>
        <dbReference type="EMBL" id="SCG40830.1"/>
    </source>
</evidence>
<dbReference type="PANTHER" id="PTHR37305">
    <property type="entry name" value="INTEGRAL MEMBRANE PROTEIN-RELATED"/>
    <property type="match status" value="1"/>
</dbReference>
<proteinExistence type="predicted"/>
<dbReference type="GO" id="GO:0140359">
    <property type="term" value="F:ABC-type transporter activity"/>
    <property type="evidence" value="ECO:0007669"/>
    <property type="project" value="InterPro"/>
</dbReference>
<feature type="transmembrane region" description="Helical" evidence="1">
    <location>
        <begin position="67"/>
        <end position="87"/>
    </location>
</feature>
<evidence type="ECO:0000256" key="1">
    <source>
        <dbReference type="SAM" id="Phobius"/>
    </source>
</evidence>
<dbReference type="PANTHER" id="PTHR37305:SF1">
    <property type="entry name" value="MEMBRANE PROTEIN"/>
    <property type="match status" value="1"/>
</dbReference>
<dbReference type="GO" id="GO:0005886">
    <property type="term" value="C:plasma membrane"/>
    <property type="evidence" value="ECO:0007669"/>
    <property type="project" value="UniProtKB-SubCell"/>
</dbReference>
<keyword evidence="1" id="KW-0472">Membrane</keyword>
<name>A0A1C5H484_9ACTN</name>